<protein>
    <submittedName>
        <fullName evidence="1">Uncharacterized protein</fullName>
    </submittedName>
</protein>
<name>A0ABQ1JAX3_9GAMM</name>
<dbReference type="RefSeq" id="WP_188739645.1">
    <property type="nucleotide sequence ID" value="NZ_BMII01000019.1"/>
</dbReference>
<proteinExistence type="predicted"/>
<accession>A0ABQ1JAX3</accession>
<comment type="caution">
    <text evidence="1">The sequence shown here is derived from an EMBL/GenBank/DDBJ whole genome shotgun (WGS) entry which is preliminary data.</text>
</comment>
<evidence type="ECO:0000313" key="2">
    <source>
        <dbReference type="Proteomes" id="UP000617555"/>
    </source>
</evidence>
<dbReference type="EMBL" id="BMII01000019">
    <property type="protein sequence ID" value="GGB62896.1"/>
    <property type="molecule type" value="Genomic_DNA"/>
</dbReference>
<keyword evidence="2" id="KW-1185">Reference proteome</keyword>
<evidence type="ECO:0000313" key="1">
    <source>
        <dbReference type="EMBL" id="GGB62896.1"/>
    </source>
</evidence>
<dbReference type="Proteomes" id="UP000617555">
    <property type="component" value="Unassembled WGS sequence"/>
</dbReference>
<gene>
    <name evidence="1" type="ORF">GCM10011607_24520</name>
</gene>
<sequence>MKGAKVLAIMALFAVGYVPAVIAEVSHISIETAAFKQGQLPTLTVNVVTEHHDLSRLTFYLRQIYQDSIVLEKLDVERQGSDVFTLSGKEQLRDPDAALIVSEYRNAKWQQYSPVPLFNPVSPISDHQPVAIKKMKSPASSPIVAQAAPAKVAVQTTPINASVPTTTTKVVAQTPMLAATQELLEGCNILKQPNDSLWKIAVRYRKQWGSNIYGAMLALYEANPQAFYQNKISMLQMESSLRCPPASILVKYQNVAVDRATFDNLVASQQGRGPIVVKAATQVIAEEPLIVEKPVENLVDHSRISTDIPVSDGVNVVKSQIVEPQNVQLCSIDKLPKDNLWRVAVRNHQQLNTNVYGAMLAIFDANPDAFYKQKIYLLMADSHLDCPSNTVLLKYQDAAKDKLTYEALERKQRQS</sequence>
<reference evidence="2" key="1">
    <citation type="journal article" date="2019" name="Int. J. Syst. Evol. Microbiol.">
        <title>The Global Catalogue of Microorganisms (GCM) 10K type strain sequencing project: providing services to taxonomists for standard genome sequencing and annotation.</title>
        <authorList>
            <consortium name="The Broad Institute Genomics Platform"/>
            <consortium name="The Broad Institute Genome Sequencing Center for Infectious Disease"/>
            <person name="Wu L."/>
            <person name="Ma J."/>
        </authorList>
    </citation>
    <scope>NUCLEOTIDE SEQUENCE [LARGE SCALE GENOMIC DNA]</scope>
    <source>
        <strain evidence="2">CGMCC 1.15339</strain>
    </source>
</reference>
<organism evidence="1 2">
    <name type="scientific">Shewanella inventionis</name>
    <dbReference type="NCBI Taxonomy" id="1738770"/>
    <lineage>
        <taxon>Bacteria</taxon>
        <taxon>Pseudomonadati</taxon>
        <taxon>Pseudomonadota</taxon>
        <taxon>Gammaproteobacteria</taxon>
        <taxon>Alteromonadales</taxon>
        <taxon>Shewanellaceae</taxon>
        <taxon>Shewanella</taxon>
    </lineage>
</organism>